<organism evidence="10 11">
    <name type="scientific">candidate division LCP-89 bacterium B3_LCP</name>
    <dbReference type="NCBI Taxonomy" id="2012998"/>
    <lineage>
        <taxon>Bacteria</taxon>
        <taxon>Pseudomonadati</taxon>
        <taxon>Bacteria division LCP-89</taxon>
    </lineage>
</organism>
<dbReference type="InterPro" id="IPR053967">
    <property type="entry name" value="LlgE_F_G-like_D1"/>
</dbReference>
<dbReference type="PANTHER" id="PTHR30435">
    <property type="entry name" value="FLAGELLAR PROTEIN"/>
    <property type="match status" value="1"/>
</dbReference>
<dbReference type="EMBL" id="NJBN01000001">
    <property type="protein sequence ID" value="TKJ42233.1"/>
    <property type="molecule type" value="Genomic_DNA"/>
</dbReference>
<accession>A0A532V4W3</accession>
<comment type="subcellular location">
    <subcellularLocation>
        <location evidence="1 5">Bacterial flagellum basal body</location>
    </subcellularLocation>
</comment>
<dbReference type="GO" id="GO:0005829">
    <property type="term" value="C:cytosol"/>
    <property type="evidence" value="ECO:0007669"/>
    <property type="project" value="TreeGrafter"/>
</dbReference>
<dbReference type="Proteomes" id="UP000319619">
    <property type="component" value="Unassembled WGS sequence"/>
</dbReference>
<feature type="domain" description="Flagellar basal body rod protein N-terminal" evidence="6">
    <location>
        <begin position="8"/>
        <end position="35"/>
    </location>
</feature>
<evidence type="ECO:0000256" key="3">
    <source>
        <dbReference type="ARBA" id="ARBA00019015"/>
    </source>
</evidence>
<dbReference type="InterPro" id="IPR037925">
    <property type="entry name" value="FlgE/F/G-like"/>
</dbReference>
<comment type="similarity">
    <text evidence="2 5">Belongs to the flagella basal body rod proteins family.</text>
</comment>
<dbReference type="InterPro" id="IPR001444">
    <property type="entry name" value="Flag_bb_rod_N"/>
</dbReference>
<evidence type="ECO:0000259" key="7">
    <source>
        <dbReference type="Pfam" id="PF06429"/>
    </source>
</evidence>
<evidence type="ECO:0000313" key="10">
    <source>
        <dbReference type="EMBL" id="TKJ42233.1"/>
    </source>
</evidence>
<dbReference type="Pfam" id="PF06429">
    <property type="entry name" value="Flg_bbr_C"/>
    <property type="match status" value="1"/>
</dbReference>
<evidence type="ECO:0000259" key="6">
    <source>
        <dbReference type="Pfam" id="PF00460"/>
    </source>
</evidence>
<proteinExistence type="inferred from homology"/>
<dbReference type="Pfam" id="PF00460">
    <property type="entry name" value="Flg_bb_rod"/>
    <property type="match status" value="1"/>
</dbReference>
<reference evidence="10 11" key="1">
    <citation type="submission" date="2017-06" db="EMBL/GenBank/DDBJ databases">
        <title>Novel microbial phyla capable of carbon fixation and sulfur reduction in deep-sea sediments.</title>
        <authorList>
            <person name="Huang J."/>
            <person name="Baker B."/>
            <person name="Wang Y."/>
        </authorList>
    </citation>
    <scope>NUCLEOTIDE SEQUENCE [LARGE SCALE GENOMIC DNA]</scope>
    <source>
        <strain evidence="10">B3_LCP</strain>
    </source>
</reference>
<keyword evidence="4 5" id="KW-0975">Bacterial flagellum</keyword>
<evidence type="ECO:0000256" key="1">
    <source>
        <dbReference type="ARBA" id="ARBA00004117"/>
    </source>
</evidence>
<protein>
    <recommendedName>
        <fullName evidence="3 5">Flagellar hook protein FlgE</fullName>
    </recommendedName>
</protein>
<sequence length="644" mass="66767">MMQSLFAGVSGIQNHQTWLDIIGNNIANVNTIGFKSSRASFAEVLSQTISSATAPHSGYGGTNPMQVGLGLKLMSVDTQFKQGTFESTGNYTDLAIQGDGFFVLSDGSQRYFTRSGAFSIDAEGYLTAQGGSMRVQGFMADQLGTIANNMSPSDIQIPFGMKAPASATTEIGLYCNLNAEATDSDATLVAAGSTGVSSVSGQAINGAGGTHVITIAGANATQGSGNGIHNPLVTMDLDTTLSEFSGIADYENFTVTVDGGTAVEIDGLTENSTIQNLINAINDQVSGVTASFNGSEIALTRDWYGANTNIEMSGDIFTEIFDGGSPGGSWAYTDGIASSLVATDVFTPSGSGSPVTTVLQLDADDSTGLITNIADIGGGGITCYAAPDAANPPGGLALGTLTIETADTTHAASIVTYDSLGGEHVLNINFTKTAVPNNWEWEIDVDEPAQAISGNTGTVTFNDDGSLEAFNYNGGVLSFSYNPNTGAESVVNIDLDPGTIGGVNGITQFASATTTIVQDQDGYGMGDLSNVSIDTNGTIVGSFTNDQNLTLAQIVLADFHNPQGLMKEGGNLYRISANTGDPIYGLAQTNFGSTVFSGYVEMSNVDLSKSFADMIVAQRGFQASSRVITTADRLLDEVLRLKRM</sequence>
<name>A0A532V4W3_UNCL8</name>
<dbReference type="PANTHER" id="PTHR30435:SF1">
    <property type="entry name" value="FLAGELLAR HOOK PROTEIN FLGE"/>
    <property type="match status" value="1"/>
</dbReference>
<dbReference type="InterPro" id="IPR019776">
    <property type="entry name" value="Flagellar_basal_body_rod_CS"/>
</dbReference>
<dbReference type="InterPro" id="IPR037058">
    <property type="entry name" value="Falgellar_hook_FlgE_sf"/>
</dbReference>
<comment type="caution">
    <text evidence="10">The sequence shown here is derived from an EMBL/GenBank/DDBJ whole genome shotgun (WGS) entry which is preliminary data.</text>
</comment>
<dbReference type="GO" id="GO:0071978">
    <property type="term" value="P:bacterial-type flagellum-dependent swarming motility"/>
    <property type="evidence" value="ECO:0007669"/>
    <property type="project" value="TreeGrafter"/>
</dbReference>
<dbReference type="GO" id="GO:0009425">
    <property type="term" value="C:bacterial-type flagellum basal body"/>
    <property type="evidence" value="ECO:0007669"/>
    <property type="project" value="UniProtKB-SubCell"/>
</dbReference>
<evidence type="ECO:0000256" key="5">
    <source>
        <dbReference type="RuleBase" id="RU362116"/>
    </source>
</evidence>
<evidence type="ECO:0000256" key="2">
    <source>
        <dbReference type="ARBA" id="ARBA00009677"/>
    </source>
</evidence>
<dbReference type="AlphaFoldDB" id="A0A532V4W3"/>
<dbReference type="Pfam" id="PF22692">
    <property type="entry name" value="LlgE_F_G_D1"/>
    <property type="match status" value="1"/>
</dbReference>
<feature type="domain" description="Flagellar hook protein FlgE/F/G-like D1" evidence="9">
    <location>
        <begin position="95"/>
        <end position="160"/>
    </location>
</feature>
<evidence type="ECO:0000256" key="4">
    <source>
        <dbReference type="ARBA" id="ARBA00023143"/>
    </source>
</evidence>
<dbReference type="InterPro" id="IPR010930">
    <property type="entry name" value="Flg_bb/hook_C_dom"/>
</dbReference>
<dbReference type="InterPro" id="IPR020013">
    <property type="entry name" value="Flagellar_FlgE/F/G"/>
</dbReference>
<evidence type="ECO:0000313" key="11">
    <source>
        <dbReference type="Proteomes" id="UP000319619"/>
    </source>
</evidence>
<dbReference type="InterPro" id="IPR011491">
    <property type="entry name" value="FlgE_D2"/>
</dbReference>
<dbReference type="NCBIfam" id="TIGR03506">
    <property type="entry name" value="FlgEFG_subfam"/>
    <property type="match status" value="2"/>
</dbReference>
<gene>
    <name evidence="10" type="ORF">CEE37_00725</name>
</gene>
<comment type="function">
    <text evidence="5">A flexible structure which links the flagellar filament to the drive apparatus in the basal body.</text>
</comment>
<dbReference type="SUPFAM" id="SSF117143">
    <property type="entry name" value="Flagellar hook protein flgE"/>
    <property type="match status" value="1"/>
</dbReference>
<feature type="domain" description="Flagellar hook protein FlgE D2" evidence="8">
    <location>
        <begin position="405"/>
        <end position="523"/>
    </location>
</feature>
<dbReference type="Pfam" id="PF07559">
    <property type="entry name" value="FlgE_D2"/>
    <property type="match status" value="1"/>
</dbReference>
<dbReference type="Gene3D" id="2.60.98.20">
    <property type="entry name" value="Flagellar hook protein FlgE"/>
    <property type="match status" value="1"/>
</dbReference>
<dbReference type="PROSITE" id="PS00588">
    <property type="entry name" value="FLAGELLA_BB_ROD"/>
    <property type="match status" value="1"/>
</dbReference>
<evidence type="ECO:0000259" key="9">
    <source>
        <dbReference type="Pfam" id="PF22692"/>
    </source>
</evidence>
<dbReference type="GO" id="GO:0009424">
    <property type="term" value="C:bacterial-type flagellum hook"/>
    <property type="evidence" value="ECO:0007669"/>
    <property type="project" value="TreeGrafter"/>
</dbReference>
<feature type="domain" description="Flagellar basal-body/hook protein C-terminal" evidence="7">
    <location>
        <begin position="597"/>
        <end position="641"/>
    </location>
</feature>
<evidence type="ECO:0000259" key="8">
    <source>
        <dbReference type="Pfam" id="PF07559"/>
    </source>
</evidence>